<gene>
    <name evidence="2" type="ORF">GCM10023203_23820</name>
</gene>
<comment type="caution">
    <text evidence="2">The sequence shown here is derived from an EMBL/GenBank/DDBJ whole genome shotgun (WGS) entry which is preliminary data.</text>
</comment>
<sequence>MRCIAPIAAVTPSVQTVVGARPRPPSAERRDHGTGPTDRSVEQVGRVRVVEPQAHDRRALGHVRSRPGHGHDLVARRERLRDDLAPGPPGRPQHDEPHGRSLVSECSPT</sequence>
<name>A0ABP9ED32_9PSEU</name>
<feature type="compositionally biased region" description="Basic and acidic residues" evidence="1">
    <location>
        <begin position="69"/>
        <end position="84"/>
    </location>
</feature>
<dbReference type="EMBL" id="BAABHQ010000005">
    <property type="protein sequence ID" value="GAA4873225.1"/>
    <property type="molecule type" value="Genomic_DNA"/>
</dbReference>
<reference evidence="3" key="1">
    <citation type="journal article" date="2019" name="Int. J. Syst. Evol. Microbiol.">
        <title>The Global Catalogue of Microorganisms (GCM) 10K type strain sequencing project: providing services to taxonomists for standard genome sequencing and annotation.</title>
        <authorList>
            <consortium name="The Broad Institute Genomics Platform"/>
            <consortium name="The Broad Institute Genome Sequencing Center for Infectious Disease"/>
            <person name="Wu L."/>
            <person name="Ma J."/>
        </authorList>
    </citation>
    <scope>NUCLEOTIDE SEQUENCE [LARGE SCALE GENOMIC DNA]</scope>
    <source>
        <strain evidence="3">JCM 17983</strain>
    </source>
</reference>
<evidence type="ECO:0000313" key="2">
    <source>
        <dbReference type="EMBL" id="GAA4873225.1"/>
    </source>
</evidence>
<protein>
    <submittedName>
        <fullName evidence="2">Uncharacterized protein</fullName>
    </submittedName>
</protein>
<accession>A0ABP9ED32</accession>
<dbReference type="Proteomes" id="UP001500457">
    <property type="component" value="Unassembled WGS sequence"/>
</dbReference>
<evidence type="ECO:0000256" key="1">
    <source>
        <dbReference type="SAM" id="MobiDB-lite"/>
    </source>
</evidence>
<keyword evidence="3" id="KW-1185">Reference proteome</keyword>
<organism evidence="2 3">
    <name type="scientific">Actinomycetospora straminea</name>
    <dbReference type="NCBI Taxonomy" id="663607"/>
    <lineage>
        <taxon>Bacteria</taxon>
        <taxon>Bacillati</taxon>
        <taxon>Actinomycetota</taxon>
        <taxon>Actinomycetes</taxon>
        <taxon>Pseudonocardiales</taxon>
        <taxon>Pseudonocardiaceae</taxon>
        <taxon>Actinomycetospora</taxon>
    </lineage>
</organism>
<feature type="region of interest" description="Disordered" evidence="1">
    <location>
        <begin position="15"/>
        <end position="109"/>
    </location>
</feature>
<proteinExistence type="predicted"/>
<evidence type="ECO:0000313" key="3">
    <source>
        <dbReference type="Proteomes" id="UP001500457"/>
    </source>
</evidence>